<feature type="chain" id="PRO_5028384313" evidence="2">
    <location>
        <begin position="29"/>
        <end position="337"/>
    </location>
</feature>
<dbReference type="InterPro" id="IPR011042">
    <property type="entry name" value="6-blade_b-propeller_TolB-like"/>
</dbReference>
<organism evidence="4">
    <name type="scientific">Thermorudis sp</name>
    <dbReference type="NCBI Taxonomy" id="1969470"/>
    <lineage>
        <taxon>Bacteria</taxon>
        <taxon>Pseudomonadati</taxon>
        <taxon>Thermomicrobiota</taxon>
        <taxon>Thermomicrobia</taxon>
        <taxon>Thermomicrobia incertae sedis</taxon>
        <taxon>Thermorudis</taxon>
    </lineage>
</organism>
<keyword evidence="2" id="KW-0732">Signal</keyword>
<accession>A0A7C3AA07</accession>
<dbReference type="PANTHER" id="PTHR36842:SF1">
    <property type="entry name" value="PROTEIN TOLB"/>
    <property type="match status" value="1"/>
</dbReference>
<dbReference type="InterPro" id="IPR002469">
    <property type="entry name" value="Peptidase_S9B_N"/>
</dbReference>
<dbReference type="Pfam" id="PF00930">
    <property type="entry name" value="DPPIV_N"/>
    <property type="match status" value="1"/>
</dbReference>
<feature type="domain" description="Dipeptidylpeptidase IV N-terminal" evidence="3">
    <location>
        <begin position="189"/>
        <end position="292"/>
    </location>
</feature>
<comment type="similarity">
    <text evidence="1">Belongs to the TolB family.</text>
</comment>
<dbReference type="Gene3D" id="2.120.10.60">
    <property type="entry name" value="Tricorn protease N-terminal domain"/>
    <property type="match status" value="1"/>
</dbReference>
<sequence>MNRERNGGQRARLARLLLSALIATALLAAACGEPDPVANPEWVAGASPKGRILFVQRGDIYLWQDGKIRRLLELGNAASPSWSPDGSRFAFVRFGDAFSDLYIASADGQSLQQLTQNQPPIQPGTEAYVRNSVWALDPAWMPDGQRIVYVSDLNSAKNYLWLIPSNGGAPQQIPASTVPGDNVESPTVSPDGTRIAFAHRTTTEDGLRRRTDLWVLNLTTGEVVPLVQGGDGSYAPAWSPDGNWIAYVGRQGEANNLFVVPATGGEPVQLTTSGAIASPAWSPDGSMIAFLQLEGGTFEAQYVEFTVGPDGRPRASAPKRLFEAEAVDAPSGLSWAP</sequence>
<gene>
    <name evidence="4" type="ORF">ENP13_02680</name>
</gene>
<dbReference type="GO" id="GO:0006508">
    <property type="term" value="P:proteolysis"/>
    <property type="evidence" value="ECO:0007669"/>
    <property type="project" value="InterPro"/>
</dbReference>
<dbReference type="InterPro" id="IPR011659">
    <property type="entry name" value="WD40"/>
</dbReference>
<dbReference type="PROSITE" id="PS51257">
    <property type="entry name" value="PROKAR_LIPOPROTEIN"/>
    <property type="match status" value="1"/>
</dbReference>
<protein>
    <submittedName>
        <fullName evidence="4">Acylaminoacyl-peptidase</fullName>
    </submittedName>
</protein>
<dbReference type="AlphaFoldDB" id="A0A7C3AA07"/>
<dbReference type="Pfam" id="PF07676">
    <property type="entry name" value="PD40"/>
    <property type="match status" value="2"/>
</dbReference>
<evidence type="ECO:0000313" key="4">
    <source>
        <dbReference type="EMBL" id="HEX70133.1"/>
    </source>
</evidence>
<feature type="signal peptide" evidence="2">
    <location>
        <begin position="1"/>
        <end position="28"/>
    </location>
</feature>
<comment type="caution">
    <text evidence="4">The sequence shown here is derived from an EMBL/GenBank/DDBJ whole genome shotgun (WGS) entry which is preliminary data.</text>
</comment>
<evidence type="ECO:0000256" key="2">
    <source>
        <dbReference type="SAM" id="SignalP"/>
    </source>
</evidence>
<evidence type="ECO:0000256" key="1">
    <source>
        <dbReference type="ARBA" id="ARBA00009820"/>
    </source>
</evidence>
<dbReference type="Gene3D" id="2.120.10.30">
    <property type="entry name" value="TolB, C-terminal domain"/>
    <property type="match status" value="1"/>
</dbReference>
<dbReference type="EMBL" id="DSID01000211">
    <property type="protein sequence ID" value="HEX70133.1"/>
    <property type="molecule type" value="Genomic_DNA"/>
</dbReference>
<dbReference type="SUPFAM" id="SSF82171">
    <property type="entry name" value="DPP6 N-terminal domain-like"/>
    <property type="match status" value="1"/>
</dbReference>
<evidence type="ECO:0000259" key="3">
    <source>
        <dbReference type="Pfam" id="PF00930"/>
    </source>
</evidence>
<dbReference type="PANTHER" id="PTHR36842">
    <property type="entry name" value="PROTEIN TOLB HOMOLOG"/>
    <property type="match status" value="1"/>
</dbReference>
<reference evidence="4" key="1">
    <citation type="journal article" date="2020" name="mSystems">
        <title>Genome- and Community-Level Interaction Insights into Carbon Utilization and Element Cycling Functions of Hydrothermarchaeota in Hydrothermal Sediment.</title>
        <authorList>
            <person name="Zhou Z."/>
            <person name="Liu Y."/>
            <person name="Xu W."/>
            <person name="Pan J."/>
            <person name="Luo Z.H."/>
            <person name="Li M."/>
        </authorList>
    </citation>
    <scope>NUCLEOTIDE SEQUENCE [LARGE SCALE GENOMIC DNA]</scope>
    <source>
        <strain evidence="4">SpSt-192</strain>
    </source>
</reference>
<name>A0A7C3AA07_9BACT</name>
<proteinExistence type="inferred from homology"/>